<proteinExistence type="predicted"/>
<name>W7Y5U5_9BACL</name>
<accession>W7Y5U5</accession>
<dbReference type="AlphaFoldDB" id="W7Y5U5"/>
<gene>
    <name evidence="1" type="ORF">JCM16418_95</name>
</gene>
<dbReference type="EMBL" id="BAVZ01000001">
    <property type="protein sequence ID" value="GAF06150.1"/>
    <property type="molecule type" value="Genomic_DNA"/>
</dbReference>
<sequence>MIELQIFNEKGEIIAFTEKNSIVANKNELKTYCKIQTVHCSEGEFRMVLFCNGEPSFEFNYIVLCEDKNIYFDEISIPV</sequence>
<protein>
    <submittedName>
        <fullName evidence="1">Uncharacterized protein</fullName>
    </submittedName>
</protein>
<reference evidence="1 2" key="1">
    <citation type="journal article" date="2014" name="Genome Announc.">
        <title>Draft Genome Sequence of Paenibacillus pini JCM 16418T, Isolated from the Rhizosphere of Pine Tree.</title>
        <authorList>
            <person name="Yuki M."/>
            <person name="Oshima K."/>
            <person name="Suda W."/>
            <person name="Oshida Y."/>
            <person name="Kitamura K."/>
            <person name="Iida Y."/>
            <person name="Hattori M."/>
            <person name="Ohkuma M."/>
        </authorList>
    </citation>
    <scope>NUCLEOTIDE SEQUENCE [LARGE SCALE GENOMIC DNA]</scope>
    <source>
        <strain evidence="1 2">JCM 16418</strain>
    </source>
</reference>
<organism evidence="1 2">
    <name type="scientific">Paenibacillus pini JCM 16418</name>
    <dbReference type="NCBI Taxonomy" id="1236976"/>
    <lineage>
        <taxon>Bacteria</taxon>
        <taxon>Bacillati</taxon>
        <taxon>Bacillota</taxon>
        <taxon>Bacilli</taxon>
        <taxon>Bacillales</taxon>
        <taxon>Paenibacillaceae</taxon>
        <taxon>Paenibacillus</taxon>
    </lineage>
</organism>
<evidence type="ECO:0000313" key="2">
    <source>
        <dbReference type="Proteomes" id="UP000019364"/>
    </source>
</evidence>
<dbReference type="Proteomes" id="UP000019364">
    <property type="component" value="Unassembled WGS sequence"/>
</dbReference>
<evidence type="ECO:0000313" key="1">
    <source>
        <dbReference type="EMBL" id="GAF06150.1"/>
    </source>
</evidence>
<keyword evidence="2" id="KW-1185">Reference proteome</keyword>
<comment type="caution">
    <text evidence="1">The sequence shown here is derived from an EMBL/GenBank/DDBJ whole genome shotgun (WGS) entry which is preliminary data.</text>
</comment>